<reference evidence="3 4" key="1">
    <citation type="submission" date="2017-11" db="EMBL/GenBank/DDBJ databases">
        <title>De novo assembly and phasing of dikaryotic genomes from two isolates of Puccinia coronata f. sp. avenae, the causal agent of oat crown rust.</title>
        <authorList>
            <person name="Miller M.E."/>
            <person name="Zhang Y."/>
            <person name="Omidvar V."/>
            <person name="Sperschneider J."/>
            <person name="Schwessinger B."/>
            <person name="Raley C."/>
            <person name="Palmer J.M."/>
            <person name="Garnica D."/>
            <person name="Upadhyaya N."/>
            <person name="Rathjen J."/>
            <person name="Taylor J.M."/>
            <person name="Park R.F."/>
            <person name="Dodds P.N."/>
            <person name="Hirsch C.D."/>
            <person name="Kianian S.F."/>
            <person name="Figueroa M."/>
        </authorList>
    </citation>
    <scope>NUCLEOTIDE SEQUENCE [LARGE SCALE GENOMIC DNA]</scope>
    <source>
        <strain evidence="3">12NC29</strain>
    </source>
</reference>
<proteinExistence type="predicted"/>
<protein>
    <recommendedName>
        <fullName evidence="5">CxC6 like cysteine cluster associated with KDZ domain-containing protein</fullName>
    </recommendedName>
</protein>
<dbReference type="Proteomes" id="UP000235388">
    <property type="component" value="Unassembled WGS sequence"/>
</dbReference>
<feature type="compositionally biased region" description="Basic and acidic residues" evidence="1">
    <location>
        <begin position="306"/>
        <end position="315"/>
    </location>
</feature>
<feature type="region of interest" description="Disordered" evidence="1">
    <location>
        <begin position="273"/>
        <end position="315"/>
    </location>
</feature>
<organism evidence="3 4">
    <name type="scientific">Puccinia coronata f. sp. avenae</name>
    <dbReference type="NCBI Taxonomy" id="200324"/>
    <lineage>
        <taxon>Eukaryota</taxon>
        <taxon>Fungi</taxon>
        <taxon>Dikarya</taxon>
        <taxon>Basidiomycota</taxon>
        <taxon>Pucciniomycotina</taxon>
        <taxon>Pucciniomycetes</taxon>
        <taxon>Pucciniales</taxon>
        <taxon>Pucciniaceae</taxon>
        <taxon>Puccinia</taxon>
    </lineage>
</organism>
<gene>
    <name evidence="3" type="ORF">PCANC_26066</name>
</gene>
<feature type="signal peptide" evidence="2">
    <location>
        <begin position="1"/>
        <end position="23"/>
    </location>
</feature>
<keyword evidence="4" id="KW-1185">Reference proteome</keyword>
<evidence type="ECO:0000313" key="4">
    <source>
        <dbReference type="Proteomes" id="UP000235388"/>
    </source>
</evidence>
<dbReference type="OrthoDB" id="2518618at2759"/>
<keyword evidence="2" id="KW-0732">Signal</keyword>
<evidence type="ECO:0000313" key="3">
    <source>
        <dbReference type="EMBL" id="PLW25487.1"/>
    </source>
</evidence>
<accession>A0A2N5TJ17</accession>
<evidence type="ECO:0008006" key="5">
    <source>
        <dbReference type="Google" id="ProtNLM"/>
    </source>
</evidence>
<evidence type="ECO:0000256" key="2">
    <source>
        <dbReference type="SAM" id="SignalP"/>
    </source>
</evidence>
<comment type="caution">
    <text evidence="3">The sequence shown here is derived from an EMBL/GenBank/DDBJ whole genome shotgun (WGS) entry which is preliminary data.</text>
</comment>
<evidence type="ECO:0000256" key="1">
    <source>
        <dbReference type="SAM" id="MobiDB-lite"/>
    </source>
</evidence>
<feature type="chain" id="PRO_5014995610" description="CxC6 like cysteine cluster associated with KDZ domain-containing protein" evidence="2">
    <location>
        <begin position="24"/>
        <end position="315"/>
    </location>
</feature>
<sequence length="315" mass="34638">MFRAGTPWKLWLLSATVIWGLLAAVDLAETTGPEKLVGGGQVATNALHRRTPTKATLENPIDAQCGNSFNNPSRTSKIPDGAVACTAYGGRTLACYGQCEIIIETREKIDWIPFHFPLPESFTFGACRPMSEKYPLHVNVYPDKFWAHNHNGKMLVEGSDRLHNPKVGKKDLKFYLCPWRNADEINNQRPCQRPARELAKNSPEHKIERGEVFLYVPEKGCAVSLDEAPDARLGSDGPDGAEDAGEGAAVLGVLRVPRLEQDLDAVERRYQRLGQAPGGPAIPPATPGLKCLEGVEEQQSSSSSSPREENLRVRF</sequence>
<dbReference type="AlphaFoldDB" id="A0A2N5TJ17"/>
<name>A0A2N5TJ17_9BASI</name>
<dbReference type="EMBL" id="PGCJ01000613">
    <property type="protein sequence ID" value="PLW25487.1"/>
    <property type="molecule type" value="Genomic_DNA"/>
</dbReference>